<dbReference type="AlphaFoldDB" id="A0A2A2EFJ9"/>
<accession>A0A2A2EFJ9</accession>
<protein>
    <submittedName>
        <fullName evidence="1">Uncharacterized protein</fullName>
    </submittedName>
</protein>
<sequence length="118" mass="12637">MGIDIVGFFKEHKEEILGGLVLLGGAALVALSDSDGGYDELTNGQKLDLSEAVDAVSWDFGDDIEYANASDGSVCFSLSDGGYETVYFSYSQGEWYASYCGDYEDVEDAVGMILGQLN</sequence>
<gene>
    <name evidence="1" type="ORF">B1526_0994</name>
</gene>
<proteinExistence type="predicted"/>
<dbReference type="EMBL" id="MVOH01000010">
    <property type="protein sequence ID" value="PAU67757.1"/>
    <property type="molecule type" value="Genomic_DNA"/>
</dbReference>
<comment type="caution">
    <text evidence="1">The sequence shown here is derived from an EMBL/GenBank/DDBJ whole genome shotgun (WGS) entry which is preliminary data.</text>
</comment>
<name>A0A2A2EFJ9_9BIFI</name>
<reference evidence="1 2" key="1">
    <citation type="journal article" date="2017" name="ISME J.">
        <title>Unveiling bifidobacterial biogeography across the mammalian branch of the tree of life.</title>
        <authorList>
            <person name="Milani C."/>
            <person name="Mangifesta M."/>
            <person name="Mancabelli L."/>
            <person name="Lugli G.A."/>
            <person name="James K."/>
            <person name="Duranti S."/>
            <person name="Turroni F."/>
            <person name="Ferrario C."/>
            <person name="Ossiprandi M.C."/>
            <person name="van Sinderen D."/>
            <person name="Ventura M."/>
        </authorList>
    </citation>
    <scope>NUCLEOTIDE SEQUENCE [LARGE SCALE GENOMIC DNA]</scope>
    <source>
        <strain evidence="2">Ham19E</strain>
    </source>
</reference>
<dbReference type="Proteomes" id="UP000218399">
    <property type="component" value="Unassembled WGS sequence"/>
</dbReference>
<keyword evidence="2" id="KW-1185">Reference proteome</keyword>
<evidence type="ECO:0000313" key="1">
    <source>
        <dbReference type="EMBL" id="PAU67757.1"/>
    </source>
</evidence>
<dbReference type="RefSeq" id="WP_095615003.1">
    <property type="nucleotide sequence ID" value="NZ_MVOH01000010.1"/>
</dbReference>
<evidence type="ECO:0000313" key="2">
    <source>
        <dbReference type="Proteomes" id="UP000218399"/>
    </source>
</evidence>
<organism evidence="1 2">
    <name type="scientific">Bifidobacterium criceti</name>
    <dbReference type="NCBI Taxonomy" id="1960969"/>
    <lineage>
        <taxon>Bacteria</taxon>
        <taxon>Bacillati</taxon>
        <taxon>Actinomycetota</taxon>
        <taxon>Actinomycetes</taxon>
        <taxon>Bifidobacteriales</taxon>
        <taxon>Bifidobacteriaceae</taxon>
        <taxon>Bifidobacterium</taxon>
    </lineage>
</organism>